<dbReference type="EMBL" id="JBFDAA010000001">
    <property type="protein sequence ID" value="KAL1140551.1"/>
    <property type="molecule type" value="Genomic_DNA"/>
</dbReference>
<evidence type="ECO:0000313" key="1">
    <source>
        <dbReference type="EMBL" id="KAL1140551.1"/>
    </source>
</evidence>
<accession>A0ABD0YX65</accession>
<name>A0ABD0YX65_9HEMI</name>
<protein>
    <submittedName>
        <fullName evidence="1">Uncharacterized protein</fullName>
    </submittedName>
</protein>
<dbReference type="AlphaFoldDB" id="A0ABD0YX65"/>
<comment type="caution">
    <text evidence="1">The sequence shown here is derived from an EMBL/GenBank/DDBJ whole genome shotgun (WGS) entry which is preliminary data.</text>
</comment>
<keyword evidence="2" id="KW-1185">Reference proteome</keyword>
<proteinExistence type="predicted"/>
<organism evidence="1 2">
    <name type="scientific">Ranatra chinensis</name>
    <dbReference type="NCBI Taxonomy" id="642074"/>
    <lineage>
        <taxon>Eukaryota</taxon>
        <taxon>Metazoa</taxon>
        <taxon>Ecdysozoa</taxon>
        <taxon>Arthropoda</taxon>
        <taxon>Hexapoda</taxon>
        <taxon>Insecta</taxon>
        <taxon>Pterygota</taxon>
        <taxon>Neoptera</taxon>
        <taxon>Paraneoptera</taxon>
        <taxon>Hemiptera</taxon>
        <taxon>Heteroptera</taxon>
        <taxon>Panheteroptera</taxon>
        <taxon>Nepomorpha</taxon>
        <taxon>Nepidae</taxon>
        <taxon>Ranatrinae</taxon>
        <taxon>Ranatra</taxon>
    </lineage>
</organism>
<evidence type="ECO:0000313" key="2">
    <source>
        <dbReference type="Proteomes" id="UP001558652"/>
    </source>
</evidence>
<reference evidence="1 2" key="1">
    <citation type="submission" date="2024-07" db="EMBL/GenBank/DDBJ databases">
        <title>Chromosome-level genome assembly of the water stick insect Ranatra chinensis (Heteroptera: Nepidae).</title>
        <authorList>
            <person name="Liu X."/>
        </authorList>
    </citation>
    <scope>NUCLEOTIDE SEQUENCE [LARGE SCALE GENOMIC DNA]</scope>
    <source>
        <strain evidence="1">Cailab_2021Rc</strain>
        <tissue evidence="1">Muscle</tissue>
    </source>
</reference>
<sequence>MLQVAESGKTYYVLEGSPTSTGGTAPPRSCTRVLLKNQLASVHFRHSNGFVPSAEFLRKTFKFPVLDDPHWGQSIVQDCTGRYRGHIERMCTDLSARGSPCLDFEGRSPRAMKSLKAWWSLFLCLGLRALGLAGGRQSSGQSSGVLLRRGALGLPLAWGILSGPSPPIDTGRTAGERSVQVFGAAPGLAL</sequence>
<gene>
    <name evidence="1" type="ORF">AAG570_000481</name>
</gene>
<dbReference type="Proteomes" id="UP001558652">
    <property type="component" value="Unassembled WGS sequence"/>
</dbReference>